<dbReference type="Proteomes" id="UP000019402">
    <property type="component" value="Unassembled WGS sequence"/>
</dbReference>
<accession>W7YBN6</accession>
<dbReference type="SUPFAM" id="SSF53271">
    <property type="entry name" value="PRTase-like"/>
    <property type="match status" value="1"/>
</dbReference>
<protein>
    <submittedName>
        <fullName evidence="3">DNA utilization protein GntX</fullName>
    </submittedName>
</protein>
<proteinExistence type="inferred from homology"/>
<evidence type="ECO:0000259" key="2">
    <source>
        <dbReference type="Pfam" id="PF00156"/>
    </source>
</evidence>
<dbReference type="EMBL" id="BAMD01000003">
    <property type="protein sequence ID" value="GAF01851.1"/>
    <property type="molecule type" value="Genomic_DNA"/>
</dbReference>
<comment type="similarity">
    <text evidence="1">Belongs to the ComF/GntX family.</text>
</comment>
<evidence type="ECO:0000256" key="1">
    <source>
        <dbReference type="ARBA" id="ARBA00008007"/>
    </source>
</evidence>
<organism evidence="3 4">
    <name type="scientific">Saccharicrinis fermentans DSM 9555 = JCM 21142</name>
    <dbReference type="NCBI Taxonomy" id="869213"/>
    <lineage>
        <taxon>Bacteria</taxon>
        <taxon>Pseudomonadati</taxon>
        <taxon>Bacteroidota</taxon>
        <taxon>Bacteroidia</taxon>
        <taxon>Marinilabiliales</taxon>
        <taxon>Marinilabiliaceae</taxon>
        <taxon>Saccharicrinis</taxon>
    </lineage>
</organism>
<name>W7YBN6_9BACT</name>
<dbReference type="RefSeq" id="WP_027472927.1">
    <property type="nucleotide sequence ID" value="NZ_BAMD01000003.1"/>
</dbReference>
<evidence type="ECO:0000313" key="3">
    <source>
        <dbReference type="EMBL" id="GAF01851.1"/>
    </source>
</evidence>
<sequence length="230" mass="26496">MNYISDFFQLFFPRTCPICHLALFKHEKSICTKCLRKLPRTYFHLAKHNPLDSIFWGRVDIEKVASFLLYTKGSMVKYILHSLKYKNQKELGYELGKLYGHELAKVNYFGPMDYLLPIPLHPKKLAQRGYNQSEWIARGLAEHMSAQLMIDNLYKCTFTSSQTNKGRYRRWENISNSFDIRKPSLLENKRVLLVDDVLTTGATIEACAAQLTNIKGVSVSVATLAYATTQ</sequence>
<dbReference type="STRING" id="869213.GCA_000517085_03536"/>
<reference evidence="3 4" key="1">
    <citation type="journal article" date="2014" name="Genome Announc.">
        <title>Draft Genome Sequence of Cytophaga fermentans JCM 21142T, a Facultative Anaerobe Isolated from Marine Mud.</title>
        <authorList>
            <person name="Starns D."/>
            <person name="Oshima K."/>
            <person name="Suda W."/>
            <person name="Iino T."/>
            <person name="Yuki M."/>
            <person name="Inoue J."/>
            <person name="Kitamura K."/>
            <person name="Iida T."/>
            <person name="Darby A."/>
            <person name="Hattori M."/>
            <person name="Ohkuma M."/>
        </authorList>
    </citation>
    <scope>NUCLEOTIDE SEQUENCE [LARGE SCALE GENOMIC DNA]</scope>
    <source>
        <strain evidence="3 4">JCM 21142</strain>
    </source>
</reference>
<gene>
    <name evidence="3" type="ORF">JCM21142_470</name>
</gene>
<dbReference type="Gene3D" id="3.40.50.2020">
    <property type="match status" value="1"/>
</dbReference>
<evidence type="ECO:0000313" key="4">
    <source>
        <dbReference type="Proteomes" id="UP000019402"/>
    </source>
</evidence>
<dbReference type="InterPro" id="IPR051910">
    <property type="entry name" value="ComF/GntX_DNA_util-trans"/>
</dbReference>
<feature type="domain" description="Phosphoribosyltransferase" evidence="2">
    <location>
        <begin position="140"/>
        <end position="226"/>
    </location>
</feature>
<dbReference type="PANTHER" id="PTHR47505:SF1">
    <property type="entry name" value="DNA UTILIZATION PROTEIN YHGH"/>
    <property type="match status" value="1"/>
</dbReference>
<dbReference type="OrthoDB" id="9779910at2"/>
<dbReference type="eggNOG" id="COG1040">
    <property type="taxonomic scope" value="Bacteria"/>
</dbReference>
<dbReference type="PANTHER" id="PTHR47505">
    <property type="entry name" value="DNA UTILIZATION PROTEIN YHGH"/>
    <property type="match status" value="1"/>
</dbReference>
<dbReference type="AlphaFoldDB" id="W7YBN6"/>
<keyword evidence="4" id="KW-1185">Reference proteome</keyword>
<dbReference type="InterPro" id="IPR000836">
    <property type="entry name" value="PRTase_dom"/>
</dbReference>
<dbReference type="InterPro" id="IPR029057">
    <property type="entry name" value="PRTase-like"/>
</dbReference>
<comment type="caution">
    <text evidence="3">The sequence shown here is derived from an EMBL/GenBank/DDBJ whole genome shotgun (WGS) entry which is preliminary data.</text>
</comment>
<dbReference type="Pfam" id="PF00156">
    <property type="entry name" value="Pribosyltran"/>
    <property type="match status" value="1"/>
</dbReference>
<dbReference type="CDD" id="cd06223">
    <property type="entry name" value="PRTases_typeI"/>
    <property type="match status" value="1"/>
</dbReference>